<evidence type="ECO:0000313" key="2">
    <source>
        <dbReference type="Proteomes" id="UP000094067"/>
    </source>
</evidence>
<dbReference type="AlphaFoldDB" id="A0A1E3AAD3"/>
<dbReference type="EMBL" id="MCGH01000002">
    <property type="protein sequence ID" value="ODM05735.1"/>
    <property type="molecule type" value="Genomic_DNA"/>
</dbReference>
<accession>A0A1E3AAD3</accession>
<evidence type="ECO:0000313" key="1">
    <source>
        <dbReference type="EMBL" id="ODM05735.1"/>
    </source>
</evidence>
<gene>
    <name evidence="1" type="ORF">BEI61_01624</name>
</gene>
<protein>
    <submittedName>
        <fullName evidence="1">Uncharacterized protein</fullName>
    </submittedName>
</protein>
<sequence>MSLSPSAAARFCPPPTATPYRRRLSKVPVRAHSRSDKYAAVLRLQNTQPKDRRIYTALTGILAEPPPVRKDRSGRTGPGGRNRAALVSLRNTRGNILFLYLLPTLNLQRGRPPRTNRAAWGIDLRPAFGSGLSAETAAQQGFQ</sequence>
<proteinExistence type="predicted"/>
<dbReference type="Proteomes" id="UP000094067">
    <property type="component" value="Unassembled WGS sequence"/>
</dbReference>
<reference evidence="1 2" key="1">
    <citation type="submission" date="2016-07" db="EMBL/GenBank/DDBJ databases">
        <title>Characterization of isolates of Eisenbergiella tayi derived from blood cultures, using whole genome sequencing.</title>
        <authorList>
            <person name="Burdz T."/>
            <person name="Wiebe D."/>
            <person name="Huynh C."/>
            <person name="Bernard K."/>
        </authorList>
    </citation>
    <scope>NUCLEOTIDE SEQUENCE [LARGE SCALE GENOMIC DNA]</scope>
    <source>
        <strain evidence="1 2">NML 110608</strain>
    </source>
</reference>
<comment type="caution">
    <text evidence="1">The sequence shown here is derived from an EMBL/GenBank/DDBJ whole genome shotgun (WGS) entry which is preliminary data.</text>
</comment>
<organism evidence="1 2">
    <name type="scientific">Eisenbergiella tayi</name>
    <dbReference type="NCBI Taxonomy" id="1432052"/>
    <lineage>
        <taxon>Bacteria</taxon>
        <taxon>Bacillati</taxon>
        <taxon>Bacillota</taxon>
        <taxon>Clostridia</taxon>
        <taxon>Lachnospirales</taxon>
        <taxon>Lachnospiraceae</taxon>
        <taxon>Eisenbergiella</taxon>
    </lineage>
</organism>
<name>A0A1E3AAD3_9FIRM</name>